<gene>
    <name evidence="2" type="ORF">RCA23_c03330</name>
</gene>
<proteinExistence type="predicted"/>
<dbReference type="RefSeq" id="WP_044048770.1">
    <property type="nucleotide sequence ID" value="NZ_CP003984.1"/>
</dbReference>
<dbReference type="EMBL" id="CP003984">
    <property type="protein sequence ID" value="AII85895.1"/>
    <property type="molecule type" value="Genomic_DNA"/>
</dbReference>
<dbReference type="KEGG" id="ptp:RCA23_c03330"/>
<keyword evidence="3" id="KW-1185">Reference proteome</keyword>
<keyword evidence="1" id="KW-0175">Coiled coil</keyword>
<organism evidence="2 3">
    <name type="scientific">Planktomarina temperata RCA23</name>
    <dbReference type="NCBI Taxonomy" id="666509"/>
    <lineage>
        <taxon>Bacteria</taxon>
        <taxon>Pseudomonadati</taxon>
        <taxon>Pseudomonadota</taxon>
        <taxon>Alphaproteobacteria</taxon>
        <taxon>Rhodobacterales</taxon>
        <taxon>Paracoccaceae</taxon>
        <taxon>Planktomarina</taxon>
    </lineage>
</organism>
<reference evidence="2 3" key="1">
    <citation type="journal article" date="2014" name="ISME J.">
        <title>Adaptation of an abundant Roseobacter RCA organism to pelagic systems revealed by genomic and transcriptomic analyses.</title>
        <authorList>
            <person name="Voget S."/>
            <person name="Wemheuer B."/>
            <person name="Brinkhoff T."/>
            <person name="Vollmers J."/>
            <person name="Dietrich S."/>
            <person name="Giebel H.A."/>
            <person name="Beardsley C."/>
            <person name="Sardemann C."/>
            <person name="Bakenhus I."/>
            <person name="Billerbeck S."/>
            <person name="Daniel R."/>
            <person name="Simon M."/>
        </authorList>
    </citation>
    <scope>NUCLEOTIDE SEQUENCE [LARGE SCALE GENOMIC DNA]</scope>
    <source>
        <strain evidence="2 3">RCA23</strain>
    </source>
</reference>
<dbReference type="AlphaFoldDB" id="A0AAN0RGW4"/>
<evidence type="ECO:0000256" key="1">
    <source>
        <dbReference type="SAM" id="Coils"/>
    </source>
</evidence>
<evidence type="ECO:0000313" key="3">
    <source>
        <dbReference type="Proteomes" id="UP000028680"/>
    </source>
</evidence>
<name>A0AAN0RGW4_9RHOB</name>
<dbReference type="Pfam" id="PF20086">
    <property type="entry name" value="DUF6478"/>
    <property type="match status" value="1"/>
</dbReference>
<feature type="coiled-coil region" evidence="1">
    <location>
        <begin position="24"/>
        <end position="51"/>
    </location>
</feature>
<evidence type="ECO:0000313" key="2">
    <source>
        <dbReference type="EMBL" id="AII85895.1"/>
    </source>
</evidence>
<protein>
    <submittedName>
        <fullName evidence="2">Uncharacterized protein</fullName>
    </submittedName>
</protein>
<sequence>MGIELIYFGYLGRALSAVYLKFWRNRLQRAAGEKTAKLRQQRREALALQRELGDVLPRINDELHHRLRGSKAYRHGSNMLWSWRPELWAAPCPSAAGPVPQSGARLELNTKVFFDDADCAVITQQFRNDMSEAFAPYGVALELFQFEGSFLSLAIDLPDELYQTFAKDELIGLSGAIVAERPTGFTVRLNIKHGPNTEQLIQVHDLSNTEFGLEFDPEHLKINVNRVEKIWLDLVFETPNFNRISLVDLAFSKRPRVEI</sequence>
<accession>A0AAN0RGW4</accession>
<dbReference type="Proteomes" id="UP000028680">
    <property type="component" value="Chromosome"/>
</dbReference>
<dbReference type="InterPro" id="IPR045514">
    <property type="entry name" value="DUF6478"/>
</dbReference>